<feature type="compositionally biased region" description="Basic and acidic residues" evidence="1">
    <location>
        <begin position="143"/>
        <end position="152"/>
    </location>
</feature>
<dbReference type="AlphaFoldDB" id="A0A2J6PI67"/>
<keyword evidence="2" id="KW-1133">Transmembrane helix</keyword>
<reference evidence="3 4" key="1">
    <citation type="submission" date="2016-05" db="EMBL/GenBank/DDBJ databases">
        <title>A degradative enzymes factory behind the ericoid mycorrhizal symbiosis.</title>
        <authorList>
            <consortium name="DOE Joint Genome Institute"/>
            <person name="Martino E."/>
            <person name="Morin E."/>
            <person name="Grelet G."/>
            <person name="Kuo A."/>
            <person name="Kohler A."/>
            <person name="Daghino S."/>
            <person name="Barry K."/>
            <person name="Choi C."/>
            <person name="Cichocki N."/>
            <person name="Clum A."/>
            <person name="Copeland A."/>
            <person name="Hainaut M."/>
            <person name="Haridas S."/>
            <person name="Labutti K."/>
            <person name="Lindquist E."/>
            <person name="Lipzen A."/>
            <person name="Khouja H.-R."/>
            <person name="Murat C."/>
            <person name="Ohm R."/>
            <person name="Olson A."/>
            <person name="Spatafora J."/>
            <person name="Veneault-Fourrey C."/>
            <person name="Henrissat B."/>
            <person name="Grigoriev I."/>
            <person name="Martin F."/>
            <person name="Perotto S."/>
        </authorList>
    </citation>
    <scope>NUCLEOTIDE SEQUENCE [LARGE SCALE GENOMIC DNA]</scope>
    <source>
        <strain evidence="3 4">UAMH 7357</strain>
    </source>
</reference>
<keyword evidence="2" id="KW-0472">Membrane</keyword>
<evidence type="ECO:0000313" key="3">
    <source>
        <dbReference type="EMBL" id="PMD13713.1"/>
    </source>
</evidence>
<keyword evidence="4" id="KW-1185">Reference proteome</keyword>
<feature type="region of interest" description="Disordered" evidence="1">
    <location>
        <begin position="143"/>
        <end position="181"/>
    </location>
</feature>
<accession>A0A2J6PI67</accession>
<evidence type="ECO:0000256" key="2">
    <source>
        <dbReference type="SAM" id="Phobius"/>
    </source>
</evidence>
<keyword evidence="2" id="KW-0812">Transmembrane</keyword>
<feature type="region of interest" description="Disordered" evidence="1">
    <location>
        <begin position="60"/>
        <end position="108"/>
    </location>
</feature>
<evidence type="ECO:0000313" key="4">
    <source>
        <dbReference type="Proteomes" id="UP000235672"/>
    </source>
</evidence>
<feature type="compositionally biased region" description="Basic and acidic residues" evidence="1">
    <location>
        <begin position="77"/>
        <end position="86"/>
    </location>
</feature>
<feature type="region of interest" description="Disordered" evidence="1">
    <location>
        <begin position="254"/>
        <end position="279"/>
    </location>
</feature>
<dbReference type="OrthoDB" id="3550410at2759"/>
<protein>
    <submittedName>
        <fullName evidence="3">Uncharacterized protein</fullName>
    </submittedName>
</protein>
<proteinExistence type="predicted"/>
<feature type="compositionally biased region" description="Basic and acidic residues" evidence="1">
    <location>
        <begin position="94"/>
        <end position="108"/>
    </location>
</feature>
<gene>
    <name evidence="3" type="ORF">NA56DRAFT_711722</name>
</gene>
<feature type="transmembrane region" description="Helical" evidence="2">
    <location>
        <begin position="280"/>
        <end position="297"/>
    </location>
</feature>
<evidence type="ECO:0000256" key="1">
    <source>
        <dbReference type="SAM" id="MobiDB-lite"/>
    </source>
</evidence>
<name>A0A2J6PI67_9HELO</name>
<feature type="compositionally biased region" description="Basic and acidic residues" evidence="1">
    <location>
        <begin position="159"/>
        <end position="175"/>
    </location>
</feature>
<dbReference type="EMBL" id="KZ613528">
    <property type="protein sequence ID" value="PMD13713.1"/>
    <property type="molecule type" value="Genomic_DNA"/>
</dbReference>
<organism evidence="3 4">
    <name type="scientific">Hyaloscypha hepaticicola</name>
    <dbReference type="NCBI Taxonomy" id="2082293"/>
    <lineage>
        <taxon>Eukaryota</taxon>
        <taxon>Fungi</taxon>
        <taxon>Dikarya</taxon>
        <taxon>Ascomycota</taxon>
        <taxon>Pezizomycotina</taxon>
        <taxon>Leotiomycetes</taxon>
        <taxon>Helotiales</taxon>
        <taxon>Hyaloscyphaceae</taxon>
        <taxon>Hyaloscypha</taxon>
    </lineage>
</organism>
<dbReference type="Proteomes" id="UP000235672">
    <property type="component" value="Unassembled WGS sequence"/>
</dbReference>
<sequence>MTKTHPLFDISESYVEIDGWVIIDLNPDTGSIHEYEDYDLSAESFLDELNTMEMLPSMRMPVPSTSTGKVFKSDVTTSDRDGDGKHTSHGISRSHTEHPYGQHDERDDEHIATFRKRKKVWAEIAKNLYAALKADDQHDANVKDAHDLKDESESPEVEDSPRREGSKSPETDVDFRQSSSDGTDFEWVLRTENVCLKASDTVFMVEENGIESVTGAISGDLIAQNEETVIGSKAVTKKEPKKAIPVPMDYAKEISKHQGESEEGEESREKNQRRKNRRNIGLAASATAAAIAAIWVVERLDMA</sequence>